<keyword evidence="3" id="KW-1185">Reference proteome</keyword>
<dbReference type="EMBL" id="JAGPNK010000009">
    <property type="protein sequence ID" value="KAH7313542.1"/>
    <property type="molecule type" value="Genomic_DNA"/>
</dbReference>
<name>A0A8K0ST80_9HYPO</name>
<dbReference type="OrthoDB" id="5347061at2759"/>
<sequence length="594" mass="67200">MMHSFLRDTGLTKFYSTEAAACTLQEDEDLVIPQSVSTESAKALATARELLQQCLANHGCSLRQRPSWAPTRLVDVGDTQGISCPKIISTQALDVTPEWLTLSHCWGNISKQCKLLRNNIAQFTQKLPLSELSKTFLDALSITRALGFRYIWIDSLCIIQDDMADWDREALSMHKVYSLSTCTISASHASDGQGGCFSSRNPRFVYPFIMPLRLSSEGNVEYCNIHAVSLDERWKANIERGPLYQRAWVFQERLLSPRTLYFGKEQILWGCDELEACESHLQGKPKEPDAIWWGFVGDRQRFAGILRKRESEDDEPVDQSWPDLVNKYSKTKITFSKDRLLAFTGLIEALNAARSTPHSYGVWLDESIAWSMQWSRDGGTRAAQPVEFIGPTWSWLSLHTPVRCGHWMAGRGMVKPLAFMETDRQLPIPTGALRQRDALVIRAMLKIAWCKRGKEYPDSPPFFDLGYTQDREEEVAELTDSISLTAAYESKFAAESKEQITYRESVLLDTQNGCITGNVVICMPTANYEGRLSRYEGLVLEPLTKSPRLSNPITSRGYSITTDQLPTFRRVGYYSILHGVRWVATTPETEIALV</sequence>
<reference evidence="2" key="1">
    <citation type="journal article" date="2021" name="Nat. Commun.">
        <title>Genetic determinants of endophytism in the Arabidopsis root mycobiome.</title>
        <authorList>
            <person name="Mesny F."/>
            <person name="Miyauchi S."/>
            <person name="Thiergart T."/>
            <person name="Pickel B."/>
            <person name="Atanasova L."/>
            <person name="Karlsson M."/>
            <person name="Huettel B."/>
            <person name="Barry K.W."/>
            <person name="Haridas S."/>
            <person name="Chen C."/>
            <person name="Bauer D."/>
            <person name="Andreopoulos W."/>
            <person name="Pangilinan J."/>
            <person name="LaButti K."/>
            <person name="Riley R."/>
            <person name="Lipzen A."/>
            <person name="Clum A."/>
            <person name="Drula E."/>
            <person name="Henrissat B."/>
            <person name="Kohler A."/>
            <person name="Grigoriev I.V."/>
            <person name="Martin F.M."/>
            <person name="Hacquard S."/>
        </authorList>
    </citation>
    <scope>NUCLEOTIDE SEQUENCE</scope>
    <source>
        <strain evidence="2">MPI-CAGE-CH-0235</strain>
    </source>
</reference>
<gene>
    <name evidence="2" type="ORF">B0I35DRAFT_435415</name>
</gene>
<dbReference type="PANTHER" id="PTHR33112">
    <property type="entry name" value="DOMAIN PROTEIN, PUTATIVE-RELATED"/>
    <property type="match status" value="1"/>
</dbReference>
<protein>
    <submittedName>
        <fullName evidence="2">Heterokaryon incompatibility protein-domain-containing protein</fullName>
    </submittedName>
</protein>
<dbReference type="Pfam" id="PF06985">
    <property type="entry name" value="HET"/>
    <property type="match status" value="1"/>
</dbReference>
<proteinExistence type="predicted"/>
<dbReference type="PANTHER" id="PTHR33112:SF16">
    <property type="entry name" value="HETEROKARYON INCOMPATIBILITY DOMAIN-CONTAINING PROTEIN"/>
    <property type="match status" value="1"/>
</dbReference>
<evidence type="ECO:0000313" key="2">
    <source>
        <dbReference type="EMBL" id="KAH7313542.1"/>
    </source>
</evidence>
<organism evidence="2 3">
    <name type="scientific">Stachybotrys elegans</name>
    <dbReference type="NCBI Taxonomy" id="80388"/>
    <lineage>
        <taxon>Eukaryota</taxon>
        <taxon>Fungi</taxon>
        <taxon>Dikarya</taxon>
        <taxon>Ascomycota</taxon>
        <taxon>Pezizomycotina</taxon>
        <taxon>Sordariomycetes</taxon>
        <taxon>Hypocreomycetidae</taxon>
        <taxon>Hypocreales</taxon>
        <taxon>Stachybotryaceae</taxon>
        <taxon>Stachybotrys</taxon>
    </lineage>
</organism>
<evidence type="ECO:0000313" key="3">
    <source>
        <dbReference type="Proteomes" id="UP000813444"/>
    </source>
</evidence>
<dbReference type="InterPro" id="IPR010730">
    <property type="entry name" value="HET"/>
</dbReference>
<evidence type="ECO:0000259" key="1">
    <source>
        <dbReference type="Pfam" id="PF06985"/>
    </source>
</evidence>
<comment type="caution">
    <text evidence="2">The sequence shown here is derived from an EMBL/GenBank/DDBJ whole genome shotgun (WGS) entry which is preliminary data.</text>
</comment>
<dbReference type="AlphaFoldDB" id="A0A8K0ST80"/>
<dbReference type="Proteomes" id="UP000813444">
    <property type="component" value="Unassembled WGS sequence"/>
</dbReference>
<feature type="domain" description="Heterokaryon incompatibility" evidence="1">
    <location>
        <begin position="99"/>
        <end position="252"/>
    </location>
</feature>
<accession>A0A8K0ST80</accession>